<dbReference type="SUPFAM" id="SSF53807">
    <property type="entry name" value="Helical backbone' metal receptor"/>
    <property type="match status" value="1"/>
</dbReference>
<evidence type="ECO:0000256" key="1">
    <source>
        <dbReference type="SAM" id="SignalP"/>
    </source>
</evidence>
<reference evidence="3 4" key="1">
    <citation type="submission" date="2014-01" db="EMBL/GenBank/DDBJ databases">
        <title>Genome sequence determination for a cystic fibrosis isolate, Inquilinus limosus.</title>
        <authorList>
            <person name="Pino M."/>
            <person name="Di Conza J."/>
            <person name="Gutkind G."/>
        </authorList>
    </citation>
    <scope>NUCLEOTIDE SEQUENCE [LARGE SCALE GENOMIC DNA]</scope>
    <source>
        <strain evidence="3 4">MP06</strain>
    </source>
</reference>
<dbReference type="EMBL" id="JANX01000394">
    <property type="protein sequence ID" value="KGM31999.1"/>
    <property type="molecule type" value="Genomic_DNA"/>
</dbReference>
<dbReference type="AlphaFoldDB" id="A0A0A0D1S5"/>
<organism evidence="3 4">
    <name type="scientific">Inquilinus limosus MP06</name>
    <dbReference type="NCBI Taxonomy" id="1398085"/>
    <lineage>
        <taxon>Bacteria</taxon>
        <taxon>Pseudomonadati</taxon>
        <taxon>Pseudomonadota</taxon>
        <taxon>Alphaproteobacteria</taxon>
        <taxon>Rhodospirillales</taxon>
        <taxon>Rhodospirillaceae</taxon>
        <taxon>Inquilinus</taxon>
    </lineage>
</organism>
<protein>
    <submittedName>
        <fullName evidence="3">ABC transporter substrate-binding protein</fullName>
    </submittedName>
</protein>
<dbReference type="PANTHER" id="PTHR30535">
    <property type="entry name" value="VITAMIN B12-BINDING PROTEIN"/>
    <property type="match status" value="1"/>
</dbReference>
<dbReference type="PANTHER" id="PTHR30535:SF34">
    <property type="entry name" value="MOLYBDATE-BINDING PROTEIN MOLA"/>
    <property type="match status" value="1"/>
</dbReference>
<feature type="chain" id="PRO_5001960345" evidence="1">
    <location>
        <begin position="29"/>
        <end position="373"/>
    </location>
</feature>
<dbReference type="Pfam" id="PF01497">
    <property type="entry name" value="Peripla_BP_2"/>
    <property type="match status" value="1"/>
</dbReference>
<feature type="domain" description="Fe/B12 periplasmic-binding" evidence="2">
    <location>
        <begin position="49"/>
        <end position="343"/>
    </location>
</feature>
<accession>A0A0A0D1S5</accession>
<dbReference type="OrthoDB" id="9775594at2"/>
<dbReference type="PROSITE" id="PS50983">
    <property type="entry name" value="FE_B12_PBP"/>
    <property type="match status" value="1"/>
</dbReference>
<dbReference type="Proteomes" id="UP000029995">
    <property type="component" value="Unassembled WGS sequence"/>
</dbReference>
<keyword evidence="1" id="KW-0732">Signal</keyword>
<evidence type="ECO:0000259" key="2">
    <source>
        <dbReference type="PROSITE" id="PS50983"/>
    </source>
</evidence>
<gene>
    <name evidence="3" type="ORF">P409_23950</name>
</gene>
<evidence type="ECO:0000313" key="4">
    <source>
        <dbReference type="Proteomes" id="UP000029995"/>
    </source>
</evidence>
<name>A0A0A0D1S5_9PROT</name>
<comment type="caution">
    <text evidence="3">The sequence shown here is derived from an EMBL/GenBank/DDBJ whole genome shotgun (WGS) entry which is preliminary data.</text>
</comment>
<dbReference type="InterPro" id="IPR002491">
    <property type="entry name" value="ABC_transptr_periplasmic_BD"/>
</dbReference>
<dbReference type="Gene3D" id="3.40.50.1980">
    <property type="entry name" value="Nitrogenase molybdenum iron protein domain"/>
    <property type="match status" value="2"/>
</dbReference>
<dbReference type="InterPro" id="IPR050902">
    <property type="entry name" value="ABC_Transporter_SBP"/>
</dbReference>
<evidence type="ECO:0000313" key="3">
    <source>
        <dbReference type="EMBL" id="KGM31999.1"/>
    </source>
</evidence>
<feature type="signal peptide" evidence="1">
    <location>
        <begin position="1"/>
        <end position="28"/>
    </location>
</feature>
<sequence length="373" mass="38749">MVTARLALRRLAAAIALGLGLIAVPAAAQSIVVTDVAGHTVELPQPARRVVLGDGGLITVLALLDPEPLSLVAGWAENLVRFDPGTAAAYRARFPAIDALPLVGGTTADSVSIEQVLALSPDLVVLPLWFGPAQELERQLGAAGVPVLRIDFFDDPLRNTVPSLRALGRALGREGRAEAYIRFYEAHMGRIAGTLAAHPGLRPKVLLHARAGGWECCWSAGASGAGTLIGFAGGENIAKAAVPGPTGQLGLEYVLAEDPEVYIAAGGPQLPGPGSFRIGPGVPPAEVREQLAAIRGEPGLGELPAIAAGRAHALWLNFFHGPAHVVAVEAMAKWIHPELFGDLDPAATLAEINRRFLAVPMDGTYFGDLGAGE</sequence>
<proteinExistence type="predicted"/>